<accession>A0A926EPB6</accession>
<dbReference type="PANTHER" id="PTHR11406:SF23">
    <property type="entry name" value="PHOSPHOGLYCERATE KINASE 1, CHLOROPLASTIC-RELATED"/>
    <property type="match status" value="1"/>
</dbReference>
<dbReference type="HAMAP" id="MF_00145">
    <property type="entry name" value="Phosphoglyc_kinase"/>
    <property type="match status" value="1"/>
</dbReference>
<keyword evidence="10 11" id="KW-0324">Glycolysis</keyword>
<keyword evidence="15" id="KW-1185">Reference proteome</keyword>
<comment type="catalytic activity">
    <reaction evidence="1 11 13">
        <text>(2R)-3-phosphoglycerate + ATP = (2R)-3-phospho-glyceroyl phosphate + ADP</text>
        <dbReference type="Rhea" id="RHEA:14801"/>
        <dbReference type="ChEBI" id="CHEBI:30616"/>
        <dbReference type="ChEBI" id="CHEBI:57604"/>
        <dbReference type="ChEBI" id="CHEBI:58272"/>
        <dbReference type="ChEBI" id="CHEBI:456216"/>
        <dbReference type="EC" id="2.7.2.3"/>
    </reaction>
</comment>
<dbReference type="AlphaFoldDB" id="A0A926EPB6"/>
<feature type="binding site" evidence="11">
    <location>
        <position position="122"/>
    </location>
    <ligand>
        <name>substrate</name>
    </ligand>
</feature>
<feature type="binding site" evidence="11">
    <location>
        <begin position="64"/>
        <end position="67"/>
    </location>
    <ligand>
        <name>substrate</name>
    </ligand>
</feature>
<comment type="caution">
    <text evidence="11">Lacks conserved residue(s) required for the propagation of feature annotation.</text>
</comment>
<organism evidence="14 15">
    <name type="scientific">Paratissierella segnis</name>
    <dbReference type="NCBI Taxonomy" id="2763679"/>
    <lineage>
        <taxon>Bacteria</taxon>
        <taxon>Bacillati</taxon>
        <taxon>Bacillota</taxon>
        <taxon>Tissierellia</taxon>
        <taxon>Tissierellales</taxon>
        <taxon>Tissierellaceae</taxon>
        <taxon>Paratissierella</taxon>
    </lineage>
</organism>
<evidence type="ECO:0000256" key="5">
    <source>
        <dbReference type="ARBA" id="ARBA00016471"/>
    </source>
</evidence>
<evidence type="ECO:0000256" key="2">
    <source>
        <dbReference type="ARBA" id="ARBA00004838"/>
    </source>
</evidence>
<evidence type="ECO:0000256" key="8">
    <source>
        <dbReference type="ARBA" id="ARBA00022777"/>
    </source>
</evidence>
<comment type="similarity">
    <text evidence="3 11 13">Belongs to the phosphoglycerate kinase family.</text>
</comment>
<dbReference type="Pfam" id="PF00162">
    <property type="entry name" value="PGK"/>
    <property type="match status" value="1"/>
</dbReference>
<dbReference type="PANTHER" id="PTHR11406">
    <property type="entry name" value="PHOSPHOGLYCERATE KINASE"/>
    <property type="match status" value="1"/>
</dbReference>
<comment type="pathway">
    <text evidence="2 11">Carbohydrate degradation; glycolysis; pyruvate from D-glyceraldehyde 3-phosphate: step 2/5.</text>
</comment>
<dbReference type="GO" id="GO:0006094">
    <property type="term" value="P:gluconeogenesis"/>
    <property type="evidence" value="ECO:0007669"/>
    <property type="project" value="TreeGrafter"/>
</dbReference>
<dbReference type="InterPro" id="IPR015824">
    <property type="entry name" value="Phosphoglycerate_kinase_N"/>
</dbReference>
<dbReference type="FunFam" id="3.40.50.1260:FF:000006">
    <property type="entry name" value="Phosphoglycerate kinase"/>
    <property type="match status" value="1"/>
</dbReference>
<dbReference type="EMBL" id="JACRTG010000008">
    <property type="protein sequence ID" value="MBC8587223.1"/>
    <property type="molecule type" value="Genomic_DNA"/>
</dbReference>
<dbReference type="SUPFAM" id="SSF53748">
    <property type="entry name" value="Phosphoglycerate kinase"/>
    <property type="match status" value="1"/>
</dbReference>
<dbReference type="Gene3D" id="3.40.50.1260">
    <property type="entry name" value="Phosphoglycerate kinase, N-terminal domain"/>
    <property type="match status" value="2"/>
</dbReference>
<keyword evidence="8 11" id="KW-0418">Kinase</keyword>
<feature type="binding site" evidence="11 12">
    <location>
        <position position="342"/>
    </location>
    <ligand>
        <name>ATP</name>
        <dbReference type="ChEBI" id="CHEBI:30616"/>
    </ligand>
</feature>
<evidence type="ECO:0000313" key="14">
    <source>
        <dbReference type="EMBL" id="MBC8587223.1"/>
    </source>
</evidence>
<evidence type="ECO:0000256" key="4">
    <source>
        <dbReference type="ARBA" id="ARBA00013061"/>
    </source>
</evidence>
<keyword evidence="6 11" id="KW-0808">Transferase</keyword>
<dbReference type="PROSITE" id="PS00111">
    <property type="entry name" value="PGLYCERATE_KINASE"/>
    <property type="match status" value="1"/>
</dbReference>
<dbReference type="GO" id="GO:0005524">
    <property type="term" value="F:ATP binding"/>
    <property type="evidence" value="ECO:0007669"/>
    <property type="project" value="UniProtKB-KW"/>
</dbReference>
<evidence type="ECO:0000256" key="11">
    <source>
        <dbReference type="HAMAP-Rule" id="MF_00145"/>
    </source>
</evidence>
<evidence type="ECO:0000256" key="10">
    <source>
        <dbReference type="ARBA" id="ARBA00023152"/>
    </source>
</evidence>
<gene>
    <name evidence="11" type="primary">pgk</name>
    <name evidence="14" type="ORF">H8707_03065</name>
</gene>
<dbReference type="Proteomes" id="UP000601171">
    <property type="component" value="Unassembled WGS sequence"/>
</dbReference>
<comment type="subcellular location">
    <subcellularLocation>
        <location evidence="11">Cytoplasm</location>
    </subcellularLocation>
</comment>
<evidence type="ECO:0000313" key="15">
    <source>
        <dbReference type="Proteomes" id="UP000601171"/>
    </source>
</evidence>
<keyword evidence="7 11" id="KW-0547">Nucleotide-binding</keyword>
<dbReference type="EC" id="2.7.2.3" evidence="4 11"/>
<name>A0A926EPB6_9FIRM</name>
<dbReference type="PRINTS" id="PR00477">
    <property type="entry name" value="PHGLYCKINASE"/>
</dbReference>
<feature type="binding site" evidence="11">
    <location>
        <position position="168"/>
    </location>
    <ligand>
        <name>substrate</name>
    </ligand>
</feature>
<sequence length="418" mass="46435">MLDIGIRSIKEFDYENKVVLLRVDINSPLDPETKKIVNENRINKSLPTINYLIEKGAKVAIIAHQGDTLDYHNLIPLSEHAEILSKKLGREVKYIDDVCGPAAQEEIKKLNPGEIIILGNLRYLCEEVSSFEDVVKLEASEMLNTYLVRNLAPLIDIYINDAFAAAHRNSPSMVAFQEIKPSAGGILMMDEIEALIKVMTSPTRPNVFVLGGLKISDAFGMMKQVLENGSADIILTSGITGHIMLLAKGYNLGEGNERFIKDRKLDAFIEPAKEYLKNFPEKIIVPIDLAYEKDGNRQEVNIDTLPINEICMDIGVKTIEIYKKYILDAGTIFVNGPAGVYENKLFENGTKSIWNTIAESKGYSVIGGGDTVSAASRFIDLEKINYVCTAGGAMVRFLSGVKMPLIESMKKSYSYAYF</sequence>
<evidence type="ECO:0000256" key="12">
    <source>
        <dbReference type="PIRSR" id="PIRSR000724-2"/>
    </source>
</evidence>
<dbReference type="InterPro" id="IPR001576">
    <property type="entry name" value="Phosphoglycerate_kinase"/>
</dbReference>
<evidence type="ECO:0000256" key="1">
    <source>
        <dbReference type="ARBA" id="ARBA00000642"/>
    </source>
</evidence>
<feature type="binding site" evidence="11">
    <location>
        <position position="41"/>
    </location>
    <ligand>
        <name>substrate</name>
    </ligand>
</feature>
<dbReference type="PIRSF" id="PIRSF000724">
    <property type="entry name" value="Pgk"/>
    <property type="match status" value="1"/>
</dbReference>
<evidence type="ECO:0000256" key="13">
    <source>
        <dbReference type="RuleBase" id="RU000532"/>
    </source>
</evidence>
<evidence type="ECO:0000256" key="7">
    <source>
        <dbReference type="ARBA" id="ARBA00022741"/>
    </source>
</evidence>
<evidence type="ECO:0000256" key="3">
    <source>
        <dbReference type="ARBA" id="ARBA00008982"/>
    </source>
</evidence>
<feature type="binding site" evidence="11 12">
    <location>
        <begin position="368"/>
        <end position="371"/>
    </location>
    <ligand>
        <name>ATP</name>
        <dbReference type="ChEBI" id="CHEBI:30616"/>
    </ligand>
</feature>
<proteinExistence type="inferred from homology"/>
<dbReference type="InterPro" id="IPR036043">
    <property type="entry name" value="Phosphoglycerate_kinase_sf"/>
</dbReference>
<dbReference type="GO" id="GO:0005829">
    <property type="term" value="C:cytosol"/>
    <property type="evidence" value="ECO:0007669"/>
    <property type="project" value="TreeGrafter"/>
</dbReference>
<keyword evidence="11" id="KW-0963">Cytoplasm</keyword>
<comment type="subunit">
    <text evidence="11">Monomer.</text>
</comment>
<comment type="caution">
    <text evidence="14">The sequence shown here is derived from an EMBL/GenBank/DDBJ whole genome shotgun (WGS) entry which is preliminary data.</text>
</comment>
<dbReference type="InterPro" id="IPR015911">
    <property type="entry name" value="Phosphoglycerate_kinase_CS"/>
</dbReference>
<dbReference type="GO" id="GO:0004618">
    <property type="term" value="F:phosphoglycerate kinase activity"/>
    <property type="evidence" value="ECO:0007669"/>
    <property type="project" value="UniProtKB-UniRule"/>
</dbReference>
<protein>
    <recommendedName>
        <fullName evidence="5 11">Phosphoglycerate kinase</fullName>
        <ecNumber evidence="4 11">2.7.2.3</ecNumber>
    </recommendedName>
</protein>
<dbReference type="GO" id="GO:0043531">
    <property type="term" value="F:ADP binding"/>
    <property type="evidence" value="ECO:0007669"/>
    <property type="project" value="TreeGrafter"/>
</dbReference>
<feature type="binding site" evidence="11">
    <location>
        <begin position="24"/>
        <end position="26"/>
    </location>
    <ligand>
        <name>substrate</name>
    </ligand>
</feature>
<evidence type="ECO:0000256" key="6">
    <source>
        <dbReference type="ARBA" id="ARBA00022679"/>
    </source>
</evidence>
<reference evidence="14" key="1">
    <citation type="submission" date="2020-08" db="EMBL/GenBank/DDBJ databases">
        <title>Genome public.</title>
        <authorList>
            <person name="Liu C."/>
            <person name="Sun Q."/>
        </authorList>
    </citation>
    <scope>NUCLEOTIDE SEQUENCE</scope>
    <source>
        <strain evidence="14">BX21</strain>
    </source>
</reference>
<keyword evidence="9 11" id="KW-0067">ATP-binding</keyword>
<evidence type="ECO:0000256" key="9">
    <source>
        <dbReference type="ARBA" id="ARBA00022840"/>
    </source>
</evidence>
<dbReference type="GO" id="GO:0006096">
    <property type="term" value="P:glycolytic process"/>
    <property type="evidence" value="ECO:0007669"/>
    <property type="project" value="UniProtKB-UniRule"/>
</dbReference>